<name>A0AA88PTA2_9TELE</name>
<evidence type="ECO:0000313" key="2">
    <source>
        <dbReference type="EMBL" id="KAK2892466.1"/>
    </source>
</evidence>
<accession>A0AA88PTA2</accession>
<comment type="caution">
    <text evidence="2">The sequence shown here is derived from an EMBL/GenBank/DDBJ whole genome shotgun (WGS) entry which is preliminary data.</text>
</comment>
<gene>
    <name evidence="2" type="ORF">Q8A67_012454</name>
</gene>
<evidence type="ECO:0000313" key="3">
    <source>
        <dbReference type="Proteomes" id="UP001187343"/>
    </source>
</evidence>
<feature type="region of interest" description="Disordered" evidence="1">
    <location>
        <begin position="45"/>
        <end position="130"/>
    </location>
</feature>
<evidence type="ECO:0000256" key="1">
    <source>
        <dbReference type="SAM" id="MobiDB-lite"/>
    </source>
</evidence>
<feature type="compositionally biased region" description="Basic and acidic residues" evidence="1">
    <location>
        <begin position="103"/>
        <end position="118"/>
    </location>
</feature>
<dbReference type="AlphaFoldDB" id="A0AA88PTA2"/>
<feature type="compositionally biased region" description="Acidic residues" evidence="1">
    <location>
        <begin position="90"/>
        <end position="102"/>
    </location>
</feature>
<feature type="compositionally biased region" description="Acidic residues" evidence="1">
    <location>
        <begin position="70"/>
        <end position="80"/>
    </location>
</feature>
<protein>
    <submittedName>
        <fullName evidence="2">Uncharacterized protein</fullName>
    </submittedName>
</protein>
<sequence length="153" mass="17420">MEGKTSMKRPREKCGHCDQILSASQFYHHKRLYFKDGTWARGPDDHSAGTPIDDYQEIFPPFHSDHETDNDSQTEGWLEDEDRHLILETTESENSSDDANEDAEAHLINEHENERDAGENGPTVNDGEALENRCHTSSNSAMLLRLKCFTNLS</sequence>
<dbReference type="EMBL" id="JAUYZG010000012">
    <property type="protein sequence ID" value="KAK2892466.1"/>
    <property type="molecule type" value="Genomic_DNA"/>
</dbReference>
<dbReference type="Proteomes" id="UP001187343">
    <property type="component" value="Unassembled WGS sequence"/>
</dbReference>
<proteinExistence type="predicted"/>
<organism evidence="2 3">
    <name type="scientific">Cirrhinus molitorella</name>
    <name type="common">mud carp</name>
    <dbReference type="NCBI Taxonomy" id="172907"/>
    <lineage>
        <taxon>Eukaryota</taxon>
        <taxon>Metazoa</taxon>
        <taxon>Chordata</taxon>
        <taxon>Craniata</taxon>
        <taxon>Vertebrata</taxon>
        <taxon>Euteleostomi</taxon>
        <taxon>Actinopterygii</taxon>
        <taxon>Neopterygii</taxon>
        <taxon>Teleostei</taxon>
        <taxon>Ostariophysi</taxon>
        <taxon>Cypriniformes</taxon>
        <taxon>Cyprinidae</taxon>
        <taxon>Labeoninae</taxon>
        <taxon>Labeonini</taxon>
        <taxon>Cirrhinus</taxon>
    </lineage>
</organism>
<reference evidence="2" key="1">
    <citation type="submission" date="2023-08" db="EMBL/GenBank/DDBJ databases">
        <title>Chromosome-level Genome Assembly of mud carp (Cirrhinus molitorella).</title>
        <authorList>
            <person name="Liu H."/>
        </authorList>
    </citation>
    <scope>NUCLEOTIDE SEQUENCE</scope>
    <source>
        <strain evidence="2">Prfri</strain>
        <tissue evidence="2">Muscle</tissue>
    </source>
</reference>
<keyword evidence="3" id="KW-1185">Reference proteome</keyword>